<keyword evidence="2 7" id="KW-0813">Transport</keyword>
<feature type="transmembrane region" description="Helical" evidence="7">
    <location>
        <begin position="100"/>
        <end position="121"/>
    </location>
</feature>
<accession>A0A2N5HBN9</accession>
<evidence type="ECO:0000256" key="3">
    <source>
        <dbReference type="ARBA" id="ARBA00022475"/>
    </source>
</evidence>
<feature type="transmembrane region" description="Helical" evidence="7">
    <location>
        <begin position="226"/>
        <end position="252"/>
    </location>
</feature>
<dbReference type="GO" id="GO:0055085">
    <property type="term" value="P:transmembrane transport"/>
    <property type="evidence" value="ECO:0007669"/>
    <property type="project" value="InterPro"/>
</dbReference>
<comment type="subcellular location">
    <subcellularLocation>
        <location evidence="1 7">Cell membrane</location>
        <topology evidence="1 7">Multi-pass membrane protein</topology>
    </subcellularLocation>
</comment>
<dbReference type="Gene3D" id="1.10.3720.10">
    <property type="entry name" value="MetI-like"/>
    <property type="match status" value="1"/>
</dbReference>
<dbReference type="AlphaFoldDB" id="A0A2N5HBN9"/>
<evidence type="ECO:0000256" key="7">
    <source>
        <dbReference type="RuleBase" id="RU363032"/>
    </source>
</evidence>
<feature type="domain" description="ABC transmembrane type-1" evidence="8">
    <location>
        <begin position="94"/>
        <end position="295"/>
    </location>
</feature>
<evidence type="ECO:0000256" key="5">
    <source>
        <dbReference type="ARBA" id="ARBA00022989"/>
    </source>
</evidence>
<keyword evidence="5 7" id="KW-1133">Transmembrane helix</keyword>
<keyword evidence="3" id="KW-1003">Cell membrane</keyword>
<protein>
    <submittedName>
        <fullName evidence="9">Peptide ABC transporter permease</fullName>
    </submittedName>
</protein>
<dbReference type="CDD" id="cd06261">
    <property type="entry name" value="TM_PBP2"/>
    <property type="match status" value="1"/>
</dbReference>
<evidence type="ECO:0000256" key="1">
    <source>
        <dbReference type="ARBA" id="ARBA00004651"/>
    </source>
</evidence>
<gene>
    <name evidence="9" type="ORF">CVD27_17250</name>
</gene>
<evidence type="ECO:0000313" key="9">
    <source>
        <dbReference type="EMBL" id="PLS02928.1"/>
    </source>
</evidence>
<dbReference type="Pfam" id="PF00528">
    <property type="entry name" value="BPD_transp_1"/>
    <property type="match status" value="1"/>
</dbReference>
<evidence type="ECO:0000256" key="4">
    <source>
        <dbReference type="ARBA" id="ARBA00022692"/>
    </source>
</evidence>
<evidence type="ECO:0000259" key="8">
    <source>
        <dbReference type="PROSITE" id="PS50928"/>
    </source>
</evidence>
<evidence type="ECO:0000313" key="10">
    <source>
        <dbReference type="Proteomes" id="UP000234950"/>
    </source>
</evidence>
<reference evidence="9 10" key="1">
    <citation type="submission" date="2017-11" db="EMBL/GenBank/DDBJ databases">
        <title>Comparitive Functional Genomics of Dry Heat Resistant strains isolated from the Viking Spacecraft.</title>
        <authorList>
            <person name="Seuylemezian A."/>
            <person name="Cooper K."/>
            <person name="Vaishampayan P."/>
        </authorList>
    </citation>
    <scope>NUCLEOTIDE SEQUENCE [LARGE SCALE GENOMIC DNA]</scope>
    <source>
        <strain evidence="9 10">V32-6</strain>
    </source>
</reference>
<dbReference type="InterPro" id="IPR000515">
    <property type="entry name" value="MetI-like"/>
</dbReference>
<proteinExistence type="inferred from homology"/>
<name>A0A2N5HBN9_9BACI</name>
<dbReference type="Pfam" id="PF19300">
    <property type="entry name" value="BPD_transp_1_N"/>
    <property type="match status" value="1"/>
</dbReference>
<organism evidence="9 10">
    <name type="scientific">Neobacillus cucumis</name>
    <dbReference type="NCBI Taxonomy" id="1740721"/>
    <lineage>
        <taxon>Bacteria</taxon>
        <taxon>Bacillati</taxon>
        <taxon>Bacillota</taxon>
        <taxon>Bacilli</taxon>
        <taxon>Bacillales</taxon>
        <taxon>Bacillaceae</taxon>
        <taxon>Neobacillus</taxon>
    </lineage>
</organism>
<keyword evidence="10" id="KW-1185">Reference proteome</keyword>
<feature type="transmembrane region" description="Helical" evidence="7">
    <location>
        <begin position="133"/>
        <end position="153"/>
    </location>
</feature>
<dbReference type="InterPro" id="IPR045621">
    <property type="entry name" value="BPD_transp_1_N"/>
</dbReference>
<sequence length="310" mass="34221">MVRYILKRVGYMIITLFVVTSLTFFLMKLIPGSPFNNFEKLTEVQRNILLDKYGLNDPVPVQYFNYMVNLVKGDLGVSFQFDNTPVTELIANRLGPSAQLGLQAMIVGSILGILLGVVSALKQNTWVDYGATFIAVVGKSIPSFIFAGLMQYYIAVKLGWLPVMLWKGPEYTILPTIALAMFPISIAARFMRTEMVEVLGSDYITLAKAKGASRWQISFKHALRNALIPVVTVLGPLAVSLMTGSLVIEQIFGIPGIGEQFVKSINMNDYPVIMGTNILFAVLFIVVILIVDILYGIIDPRIRVSGGKSK</sequence>
<comment type="similarity">
    <text evidence="7">Belongs to the binding-protein-dependent transport system permease family.</text>
</comment>
<feature type="transmembrane region" description="Helical" evidence="7">
    <location>
        <begin position="9"/>
        <end position="30"/>
    </location>
</feature>
<dbReference type="EMBL" id="PGVE01000064">
    <property type="protein sequence ID" value="PLS02928.1"/>
    <property type="molecule type" value="Genomic_DNA"/>
</dbReference>
<dbReference type="OrthoDB" id="9773683at2"/>
<dbReference type="InterPro" id="IPR035906">
    <property type="entry name" value="MetI-like_sf"/>
</dbReference>
<dbReference type="GO" id="GO:0005886">
    <property type="term" value="C:plasma membrane"/>
    <property type="evidence" value="ECO:0007669"/>
    <property type="project" value="UniProtKB-SubCell"/>
</dbReference>
<feature type="transmembrane region" description="Helical" evidence="7">
    <location>
        <begin position="272"/>
        <end position="298"/>
    </location>
</feature>
<comment type="caution">
    <text evidence="9">The sequence shown here is derived from an EMBL/GenBank/DDBJ whole genome shotgun (WGS) entry which is preliminary data.</text>
</comment>
<feature type="transmembrane region" description="Helical" evidence="7">
    <location>
        <begin position="173"/>
        <end position="191"/>
    </location>
</feature>
<dbReference type="NCBIfam" id="NF045471">
    <property type="entry name" value="Opp3B"/>
    <property type="match status" value="1"/>
</dbReference>
<dbReference type="Proteomes" id="UP000234950">
    <property type="component" value="Unassembled WGS sequence"/>
</dbReference>
<dbReference type="PANTHER" id="PTHR43163">
    <property type="entry name" value="DIPEPTIDE TRANSPORT SYSTEM PERMEASE PROTEIN DPPB-RELATED"/>
    <property type="match status" value="1"/>
</dbReference>
<evidence type="ECO:0000256" key="6">
    <source>
        <dbReference type="ARBA" id="ARBA00023136"/>
    </source>
</evidence>
<keyword evidence="4 7" id="KW-0812">Transmembrane</keyword>
<dbReference type="PROSITE" id="PS50928">
    <property type="entry name" value="ABC_TM1"/>
    <property type="match status" value="1"/>
</dbReference>
<dbReference type="RefSeq" id="WP_101649125.1">
    <property type="nucleotide sequence ID" value="NZ_PGVE01000064.1"/>
</dbReference>
<evidence type="ECO:0000256" key="2">
    <source>
        <dbReference type="ARBA" id="ARBA00022448"/>
    </source>
</evidence>
<dbReference type="SUPFAM" id="SSF161098">
    <property type="entry name" value="MetI-like"/>
    <property type="match status" value="1"/>
</dbReference>
<keyword evidence="6 7" id="KW-0472">Membrane</keyword>
<dbReference type="PANTHER" id="PTHR43163:SF6">
    <property type="entry name" value="DIPEPTIDE TRANSPORT SYSTEM PERMEASE PROTEIN DPPB-RELATED"/>
    <property type="match status" value="1"/>
</dbReference>